<protein>
    <recommendedName>
        <fullName evidence="8">RDD domain-containing protein</fullName>
    </recommendedName>
</protein>
<feature type="transmembrane region" description="Helical" evidence="7">
    <location>
        <begin position="135"/>
        <end position="162"/>
    </location>
</feature>
<evidence type="ECO:0000259" key="8">
    <source>
        <dbReference type="Pfam" id="PF06271"/>
    </source>
</evidence>
<evidence type="ECO:0000313" key="10">
    <source>
        <dbReference type="Proteomes" id="UP000644610"/>
    </source>
</evidence>
<dbReference type="GO" id="GO:0005886">
    <property type="term" value="C:plasma membrane"/>
    <property type="evidence" value="ECO:0007669"/>
    <property type="project" value="UniProtKB-SubCell"/>
</dbReference>
<dbReference type="RefSeq" id="WP_203978074.1">
    <property type="nucleotide sequence ID" value="NZ_BAAAKY010000026.1"/>
</dbReference>
<accession>A0A8J3UQ09</accession>
<organism evidence="9 10">
    <name type="scientific">Planotetraspora silvatica</name>
    <dbReference type="NCBI Taxonomy" id="234614"/>
    <lineage>
        <taxon>Bacteria</taxon>
        <taxon>Bacillati</taxon>
        <taxon>Actinomycetota</taxon>
        <taxon>Actinomycetes</taxon>
        <taxon>Streptosporangiales</taxon>
        <taxon>Streptosporangiaceae</taxon>
        <taxon>Planotetraspora</taxon>
    </lineage>
</organism>
<evidence type="ECO:0000256" key="5">
    <source>
        <dbReference type="ARBA" id="ARBA00023136"/>
    </source>
</evidence>
<feature type="compositionally biased region" description="Pro residues" evidence="6">
    <location>
        <begin position="1"/>
        <end position="28"/>
    </location>
</feature>
<evidence type="ECO:0000256" key="7">
    <source>
        <dbReference type="SAM" id="Phobius"/>
    </source>
</evidence>
<dbReference type="PANTHER" id="PTHR36115">
    <property type="entry name" value="PROLINE-RICH ANTIGEN HOMOLOG-RELATED"/>
    <property type="match status" value="1"/>
</dbReference>
<keyword evidence="2" id="KW-1003">Cell membrane</keyword>
<evidence type="ECO:0000256" key="1">
    <source>
        <dbReference type="ARBA" id="ARBA00004651"/>
    </source>
</evidence>
<keyword evidence="10" id="KW-1185">Reference proteome</keyword>
<feature type="transmembrane region" description="Helical" evidence="7">
    <location>
        <begin position="63"/>
        <end position="88"/>
    </location>
</feature>
<dbReference type="AlphaFoldDB" id="A0A8J3UQ09"/>
<gene>
    <name evidence="9" type="ORF">Psi02_50490</name>
</gene>
<evidence type="ECO:0000256" key="3">
    <source>
        <dbReference type="ARBA" id="ARBA00022692"/>
    </source>
</evidence>
<evidence type="ECO:0000256" key="2">
    <source>
        <dbReference type="ARBA" id="ARBA00022475"/>
    </source>
</evidence>
<name>A0A8J3UQ09_9ACTN</name>
<dbReference type="Proteomes" id="UP000644610">
    <property type="component" value="Unassembled WGS sequence"/>
</dbReference>
<evidence type="ECO:0000256" key="4">
    <source>
        <dbReference type="ARBA" id="ARBA00022989"/>
    </source>
</evidence>
<keyword evidence="4 7" id="KW-1133">Transmembrane helix</keyword>
<keyword evidence="3 7" id="KW-0812">Transmembrane</keyword>
<sequence>MTAEPPPGQNPYESSPPPPPGGYPPPGYGPYGGAPQGAPIPPGAPAPLAEWWERWVARLIDTIIFAVVFFILSGILGLIGGLIAYLGYAAYDYMLHSKDGQTVGKKAMKIQLVGVGGAPLDSSALMKRSAIYPGVMVLSPLAFVLSGIVGLFVLVLGILIIVDSPLHQGIHDKIAGTLVVKAPH</sequence>
<comment type="subcellular location">
    <subcellularLocation>
        <location evidence="1">Cell membrane</location>
        <topology evidence="1">Multi-pass membrane protein</topology>
    </subcellularLocation>
</comment>
<keyword evidence="5 7" id="KW-0472">Membrane</keyword>
<dbReference type="PANTHER" id="PTHR36115:SF4">
    <property type="entry name" value="MEMBRANE PROTEIN"/>
    <property type="match status" value="1"/>
</dbReference>
<feature type="domain" description="RDD" evidence="8">
    <location>
        <begin position="49"/>
        <end position="176"/>
    </location>
</feature>
<dbReference type="InterPro" id="IPR010432">
    <property type="entry name" value="RDD"/>
</dbReference>
<dbReference type="EMBL" id="BOOQ01000032">
    <property type="protein sequence ID" value="GII48625.1"/>
    <property type="molecule type" value="Genomic_DNA"/>
</dbReference>
<evidence type="ECO:0000256" key="6">
    <source>
        <dbReference type="SAM" id="MobiDB-lite"/>
    </source>
</evidence>
<proteinExistence type="predicted"/>
<dbReference type="Pfam" id="PF06271">
    <property type="entry name" value="RDD"/>
    <property type="match status" value="1"/>
</dbReference>
<evidence type="ECO:0000313" key="9">
    <source>
        <dbReference type="EMBL" id="GII48625.1"/>
    </source>
</evidence>
<comment type="caution">
    <text evidence="9">The sequence shown here is derived from an EMBL/GenBank/DDBJ whole genome shotgun (WGS) entry which is preliminary data.</text>
</comment>
<feature type="region of interest" description="Disordered" evidence="6">
    <location>
        <begin position="1"/>
        <end position="36"/>
    </location>
</feature>
<dbReference type="InterPro" id="IPR051791">
    <property type="entry name" value="Pra-immunoreactive"/>
</dbReference>
<reference evidence="9" key="1">
    <citation type="submission" date="2021-01" db="EMBL/GenBank/DDBJ databases">
        <title>Whole genome shotgun sequence of Planotetraspora silvatica NBRC 100141.</title>
        <authorList>
            <person name="Komaki H."/>
            <person name="Tamura T."/>
        </authorList>
    </citation>
    <scope>NUCLEOTIDE SEQUENCE</scope>
    <source>
        <strain evidence="9">NBRC 100141</strain>
    </source>
</reference>